<protein>
    <submittedName>
        <fullName evidence="1">Uncharacterized protein</fullName>
    </submittedName>
</protein>
<dbReference type="EMBL" id="MLCF01000025">
    <property type="protein sequence ID" value="OIV38309.1"/>
    <property type="molecule type" value="Genomic_DNA"/>
</dbReference>
<name>A0A1J7BI96_9ACTN</name>
<keyword evidence="2" id="KW-1185">Reference proteome</keyword>
<evidence type="ECO:0000313" key="2">
    <source>
        <dbReference type="Proteomes" id="UP000243342"/>
    </source>
</evidence>
<reference evidence="1 2" key="1">
    <citation type="submission" date="2016-10" db="EMBL/GenBank/DDBJ databases">
        <title>Genome sequence of Streptomyces gilvigriseus MUSC 26.</title>
        <authorList>
            <person name="Lee L.-H."/>
            <person name="Ser H.-L."/>
        </authorList>
    </citation>
    <scope>NUCLEOTIDE SEQUENCE [LARGE SCALE GENOMIC DNA]</scope>
    <source>
        <strain evidence="1 2">MUSC 26</strain>
    </source>
</reference>
<comment type="caution">
    <text evidence="1">The sequence shown here is derived from an EMBL/GenBank/DDBJ whole genome shotgun (WGS) entry which is preliminary data.</text>
</comment>
<accession>A0A1J7BI96</accession>
<gene>
    <name evidence="1" type="ORF">BIV57_06490</name>
</gene>
<sequence>MASIPRADIEAARGRMAARVGGAGRRLLDALALAVAPSDQVELLAFARLAREQGCSPWRPRCYGRTTSVGT</sequence>
<dbReference type="AlphaFoldDB" id="A0A1J7BI96"/>
<organism evidence="1 2">
    <name type="scientific">Mangrovactinospora gilvigrisea</name>
    <dbReference type="NCBI Taxonomy" id="1428644"/>
    <lineage>
        <taxon>Bacteria</taxon>
        <taxon>Bacillati</taxon>
        <taxon>Actinomycetota</taxon>
        <taxon>Actinomycetes</taxon>
        <taxon>Kitasatosporales</taxon>
        <taxon>Streptomycetaceae</taxon>
        <taxon>Mangrovactinospora</taxon>
    </lineage>
</organism>
<proteinExistence type="predicted"/>
<evidence type="ECO:0000313" key="1">
    <source>
        <dbReference type="EMBL" id="OIV38309.1"/>
    </source>
</evidence>
<dbReference type="Proteomes" id="UP000243342">
    <property type="component" value="Unassembled WGS sequence"/>
</dbReference>
<dbReference type="STRING" id="1428644.BIV57_06490"/>